<dbReference type="RefSeq" id="WP_205087862.1">
    <property type="nucleotide sequence ID" value="NZ_JACJLA010000009.1"/>
</dbReference>
<evidence type="ECO:0000313" key="1">
    <source>
        <dbReference type="EMBL" id="MBM6912821.1"/>
    </source>
</evidence>
<reference evidence="1 2" key="1">
    <citation type="journal article" date="2021" name="Sci. Rep.">
        <title>The distribution of antibiotic resistance genes in chicken gut microbiota commensals.</title>
        <authorList>
            <person name="Juricova H."/>
            <person name="Matiasovicova J."/>
            <person name="Kubasova T."/>
            <person name="Cejkova D."/>
            <person name="Rychlik I."/>
        </authorList>
    </citation>
    <scope>NUCLEOTIDE SEQUENCE [LARGE SCALE GENOMIC DNA]</scope>
    <source>
        <strain evidence="1 2">An537</strain>
    </source>
</reference>
<dbReference type="Proteomes" id="UP000707138">
    <property type="component" value="Unassembled WGS sequence"/>
</dbReference>
<gene>
    <name evidence="1" type="ORF">H6A01_05735</name>
</gene>
<sequence>MKQVAYSLQRGIDSQMHFLLGFSGVVVAAAVDRVLDGVDAMKKLVQMQENFAVIEHQVDVIDEAMRTVINAEAMLIGESKKKAIEEGEKRRRAAIDAVVGHVDELVQLIATIRNESTRMFLDEAARSLDMTIRFLFRLVIYLEEMRVKTDMPLDMWEILKKQGNVSYRLSMTEEEQIGVMNCIEAGVRFVVDEMDIIIRHSVVKKAITGKRIPIKAALGKMQTACEEIEETLSDAPTTIVAAELFEQWYAMVGLQNKLAEQVLKVIRVLDEAADKENNLEQASAMLNSHTNILGYGLAGISMLFSTVNQES</sequence>
<comment type="caution">
    <text evidence="1">The sequence shown here is derived from an EMBL/GenBank/DDBJ whole genome shotgun (WGS) entry which is preliminary data.</text>
</comment>
<proteinExistence type="predicted"/>
<organism evidence="1 2">
    <name type="scientific">Veillonella magna</name>
    <dbReference type="NCBI Taxonomy" id="464322"/>
    <lineage>
        <taxon>Bacteria</taxon>
        <taxon>Bacillati</taxon>
        <taxon>Bacillota</taxon>
        <taxon>Negativicutes</taxon>
        <taxon>Veillonellales</taxon>
        <taxon>Veillonellaceae</taxon>
        <taxon>Veillonella</taxon>
    </lineage>
</organism>
<keyword evidence="2" id="KW-1185">Reference proteome</keyword>
<evidence type="ECO:0008006" key="3">
    <source>
        <dbReference type="Google" id="ProtNLM"/>
    </source>
</evidence>
<dbReference type="EMBL" id="JACJLA010000009">
    <property type="protein sequence ID" value="MBM6912821.1"/>
    <property type="molecule type" value="Genomic_DNA"/>
</dbReference>
<accession>A0ABS2GFB2</accession>
<evidence type="ECO:0000313" key="2">
    <source>
        <dbReference type="Proteomes" id="UP000707138"/>
    </source>
</evidence>
<name>A0ABS2GFB2_9FIRM</name>
<protein>
    <recommendedName>
        <fullName evidence="3">PhoU domain-containing protein</fullName>
    </recommendedName>
</protein>